<accession>H6L3M3</accession>
<dbReference type="AlphaFoldDB" id="H6L3M3"/>
<name>H6L3M3_SAPGL</name>
<dbReference type="KEGG" id="sgn:SGRA_2242"/>
<keyword evidence="3" id="KW-1185">Reference proteome</keyword>
<feature type="region of interest" description="Disordered" evidence="1">
    <location>
        <begin position="19"/>
        <end position="39"/>
    </location>
</feature>
<reference evidence="2 3" key="1">
    <citation type="journal article" date="2012" name="Stand. Genomic Sci.">
        <title>Complete genome sequencing and analysis of Saprospira grandis str. Lewin, a predatory marine bacterium.</title>
        <authorList>
            <person name="Saw J.H."/>
            <person name="Yuryev A."/>
            <person name="Kanbe M."/>
            <person name="Hou S."/>
            <person name="Young A.G."/>
            <person name="Aizawa S."/>
            <person name="Alam M."/>
        </authorList>
    </citation>
    <scope>NUCLEOTIDE SEQUENCE [LARGE SCALE GENOMIC DNA]</scope>
    <source>
        <strain evidence="2 3">Lewin</strain>
    </source>
</reference>
<proteinExistence type="predicted"/>
<gene>
    <name evidence="2" type="ordered locus">SGRA_2242</name>
</gene>
<evidence type="ECO:0000256" key="1">
    <source>
        <dbReference type="SAM" id="MobiDB-lite"/>
    </source>
</evidence>
<dbReference type="EMBL" id="CP002831">
    <property type="protein sequence ID" value="AFC24971.1"/>
    <property type="molecule type" value="Genomic_DNA"/>
</dbReference>
<dbReference type="HOGENOM" id="CLU_2556326_0_0_10"/>
<evidence type="ECO:0000313" key="2">
    <source>
        <dbReference type="EMBL" id="AFC24971.1"/>
    </source>
</evidence>
<evidence type="ECO:0000313" key="3">
    <source>
        <dbReference type="Proteomes" id="UP000007519"/>
    </source>
</evidence>
<sequence length="82" mass="8492">MRSGSDEYHFCGLQAAKPPQAQRCGAGGPKGQTQAAAGGCRAEQACEPRSIAAAGTAAGPKKKAQPLEKAGPKILYYSYPRK</sequence>
<dbReference type="Proteomes" id="UP000007519">
    <property type="component" value="Chromosome"/>
</dbReference>
<organism evidence="2 3">
    <name type="scientific">Saprospira grandis (strain Lewin)</name>
    <dbReference type="NCBI Taxonomy" id="984262"/>
    <lineage>
        <taxon>Bacteria</taxon>
        <taxon>Pseudomonadati</taxon>
        <taxon>Bacteroidota</taxon>
        <taxon>Saprospiria</taxon>
        <taxon>Saprospirales</taxon>
        <taxon>Saprospiraceae</taxon>
        <taxon>Saprospira</taxon>
    </lineage>
</organism>
<protein>
    <submittedName>
        <fullName evidence="2">Uncharacterized protein</fullName>
    </submittedName>
</protein>